<feature type="transmembrane region" description="Helical" evidence="9">
    <location>
        <begin position="163"/>
        <end position="184"/>
    </location>
</feature>
<evidence type="ECO:0000256" key="1">
    <source>
        <dbReference type="ARBA" id="ARBA00004651"/>
    </source>
</evidence>
<keyword evidence="7" id="KW-0762">Sugar transport</keyword>
<dbReference type="GO" id="GO:0005886">
    <property type="term" value="C:plasma membrane"/>
    <property type="evidence" value="ECO:0007669"/>
    <property type="project" value="UniProtKB-SubCell"/>
</dbReference>
<comment type="similarity">
    <text evidence="2">Belongs to the ABC-2 integral membrane protein family.</text>
</comment>
<evidence type="ECO:0000256" key="8">
    <source>
        <dbReference type="ARBA" id="ARBA00023136"/>
    </source>
</evidence>
<sequence>MPASFSQRVLTINAADAATGRLATVWNDLREGFRLRELWLFLGWRDVRRHYQRSVLGPLWLTLSMGIMVAGLGILYSQIFKMDIREYLPFLAIGFIMWGFIGGTITASCNVFSNAAGSIRQIRLPLSVYVFQFVWSQLIAFGHNFVIYIIIAALFGINPGFQVLLAVPALILIALNGMFCAMILGPLCARFRDIPMIIASIIQVAFFMTPILWSATQIPERAVFVNINPFYHFIEIARDPLLGQTGSLLNWLVCIGITIVMGVLALAFFSRFRARIAYWA</sequence>
<evidence type="ECO:0000256" key="4">
    <source>
        <dbReference type="ARBA" id="ARBA00022475"/>
    </source>
</evidence>
<protein>
    <submittedName>
        <fullName evidence="11">Putative O-antigen/lipopolysaccharide transport integral membrane protein ABC transporter RfbD</fullName>
    </submittedName>
</protein>
<feature type="domain" description="ABC-2 type transporter transmembrane" evidence="10">
    <location>
        <begin position="39"/>
        <end position="239"/>
    </location>
</feature>
<evidence type="ECO:0000256" key="6">
    <source>
        <dbReference type="ARBA" id="ARBA00022989"/>
    </source>
</evidence>
<reference evidence="11" key="2">
    <citation type="submission" date="2020-09" db="EMBL/GenBank/DDBJ databases">
        <authorList>
            <person name="Sun Q."/>
            <person name="Kim S."/>
        </authorList>
    </citation>
    <scope>NUCLEOTIDE SEQUENCE</scope>
    <source>
        <strain evidence="11">KCTC 42249</strain>
    </source>
</reference>
<dbReference type="AlphaFoldDB" id="A0A8J3DWJ9"/>
<evidence type="ECO:0000259" key="10">
    <source>
        <dbReference type="Pfam" id="PF01061"/>
    </source>
</evidence>
<feature type="transmembrane region" description="Helical" evidence="9">
    <location>
        <begin position="133"/>
        <end position="157"/>
    </location>
</feature>
<name>A0A8J3DWJ9_9HYPH</name>
<evidence type="ECO:0000313" key="11">
    <source>
        <dbReference type="EMBL" id="GHD07629.1"/>
    </source>
</evidence>
<comment type="subcellular location">
    <subcellularLocation>
        <location evidence="1">Cell membrane</location>
        <topology evidence="1">Multi-pass membrane protein</topology>
    </subcellularLocation>
</comment>
<keyword evidence="5 9" id="KW-0812">Transmembrane</keyword>
<feature type="transmembrane region" description="Helical" evidence="9">
    <location>
        <begin position="196"/>
        <end position="215"/>
    </location>
</feature>
<evidence type="ECO:0000256" key="9">
    <source>
        <dbReference type="SAM" id="Phobius"/>
    </source>
</evidence>
<dbReference type="PANTHER" id="PTHR30413:SF10">
    <property type="entry name" value="CAPSULE POLYSACCHARIDE EXPORT INNER-MEMBRANE PROTEIN CTRC"/>
    <property type="match status" value="1"/>
</dbReference>
<keyword evidence="6 9" id="KW-1133">Transmembrane helix</keyword>
<evidence type="ECO:0000256" key="2">
    <source>
        <dbReference type="ARBA" id="ARBA00007783"/>
    </source>
</evidence>
<evidence type="ECO:0000256" key="5">
    <source>
        <dbReference type="ARBA" id="ARBA00022692"/>
    </source>
</evidence>
<dbReference type="GO" id="GO:0015774">
    <property type="term" value="P:polysaccharide transport"/>
    <property type="evidence" value="ECO:0007669"/>
    <property type="project" value="UniProtKB-KW"/>
</dbReference>
<keyword evidence="8 9" id="KW-0472">Membrane</keyword>
<dbReference type="PANTHER" id="PTHR30413">
    <property type="entry name" value="INNER MEMBRANE TRANSPORT PERMEASE"/>
    <property type="match status" value="1"/>
</dbReference>
<proteinExistence type="inferred from homology"/>
<keyword evidence="12" id="KW-1185">Reference proteome</keyword>
<dbReference type="Pfam" id="PF01061">
    <property type="entry name" value="ABC2_membrane"/>
    <property type="match status" value="1"/>
</dbReference>
<reference evidence="11" key="1">
    <citation type="journal article" date="2014" name="Int. J. Syst. Evol. Microbiol.">
        <title>Complete genome sequence of Corynebacterium casei LMG S-19264T (=DSM 44701T), isolated from a smear-ripened cheese.</title>
        <authorList>
            <consortium name="US DOE Joint Genome Institute (JGI-PGF)"/>
            <person name="Walter F."/>
            <person name="Albersmeier A."/>
            <person name="Kalinowski J."/>
            <person name="Ruckert C."/>
        </authorList>
    </citation>
    <scope>NUCLEOTIDE SEQUENCE</scope>
    <source>
        <strain evidence="11">KCTC 42249</strain>
    </source>
</reference>
<feature type="transmembrane region" description="Helical" evidence="9">
    <location>
        <begin position="55"/>
        <end position="76"/>
    </location>
</feature>
<gene>
    <name evidence="11" type="ORF">GCM10016234_06240</name>
</gene>
<organism evidence="11 12">
    <name type="scientific">Tianweitania populi</name>
    <dbReference type="NCBI Taxonomy" id="1607949"/>
    <lineage>
        <taxon>Bacteria</taxon>
        <taxon>Pseudomonadati</taxon>
        <taxon>Pseudomonadota</taxon>
        <taxon>Alphaproteobacteria</taxon>
        <taxon>Hyphomicrobiales</taxon>
        <taxon>Phyllobacteriaceae</taxon>
        <taxon>Tianweitania</taxon>
    </lineage>
</organism>
<dbReference type="Proteomes" id="UP000630142">
    <property type="component" value="Unassembled WGS sequence"/>
</dbReference>
<evidence type="ECO:0000256" key="7">
    <source>
        <dbReference type="ARBA" id="ARBA00023047"/>
    </source>
</evidence>
<keyword evidence="4" id="KW-1003">Cell membrane</keyword>
<accession>A0A8J3DWJ9</accession>
<keyword evidence="3" id="KW-0813">Transport</keyword>
<keyword evidence="7" id="KW-0625">Polysaccharide transport</keyword>
<evidence type="ECO:0000313" key="12">
    <source>
        <dbReference type="Proteomes" id="UP000630142"/>
    </source>
</evidence>
<comment type="caution">
    <text evidence="11">The sequence shown here is derived from an EMBL/GenBank/DDBJ whole genome shotgun (WGS) entry which is preliminary data.</text>
</comment>
<dbReference type="GO" id="GO:0140359">
    <property type="term" value="F:ABC-type transporter activity"/>
    <property type="evidence" value="ECO:0007669"/>
    <property type="project" value="InterPro"/>
</dbReference>
<evidence type="ECO:0000256" key="3">
    <source>
        <dbReference type="ARBA" id="ARBA00022448"/>
    </source>
</evidence>
<feature type="transmembrane region" description="Helical" evidence="9">
    <location>
        <begin position="248"/>
        <end position="269"/>
    </location>
</feature>
<dbReference type="EMBL" id="BMZQ01000001">
    <property type="protein sequence ID" value="GHD07629.1"/>
    <property type="molecule type" value="Genomic_DNA"/>
</dbReference>
<feature type="transmembrane region" description="Helical" evidence="9">
    <location>
        <begin position="88"/>
        <end position="112"/>
    </location>
</feature>
<dbReference type="InterPro" id="IPR013525">
    <property type="entry name" value="ABC2_TM"/>
</dbReference>
<dbReference type="GO" id="GO:0015920">
    <property type="term" value="P:lipopolysaccharide transport"/>
    <property type="evidence" value="ECO:0007669"/>
    <property type="project" value="TreeGrafter"/>
</dbReference>